<dbReference type="GO" id="GO:0016788">
    <property type="term" value="F:hydrolase activity, acting on ester bonds"/>
    <property type="evidence" value="ECO:0007669"/>
    <property type="project" value="InterPro"/>
</dbReference>
<dbReference type="Gene3D" id="3.20.20.140">
    <property type="entry name" value="Metal-dependent hydrolases"/>
    <property type="match status" value="1"/>
</dbReference>
<dbReference type="InterPro" id="IPR032466">
    <property type="entry name" value="Metal_Hydrolase"/>
</dbReference>
<gene>
    <name evidence="5" type="ORF">GCM10011360_20730</name>
</gene>
<dbReference type="CDD" id="cd01310">
    <property type="entry name" value="TatD_DNAse"/>
    <property type="match status" value="1"/>
</dbReference>
<feature type="binding site" evidence="4">
    <location>
        <position position="12"/>
    </location>
    <ligand>
        <name>a divalent metal cation</name>
        <dbReference type="ChEBI" id="CHEBI:60240"/>
        <label>1</label>
    </ligand>
</feature>
<dbReference type="Proteomes" id="UP000612855">
    <property type="component" value="Unassembled WGS sequence"/>
</dbReference>
<dbReference type="PANTHER" id="PTHR46124">
    <property type="entry name" value="D-AMINOACYL-TRNA DEACYLASE"/>
    <property type="match status" value="1"/>
</dbReference>
<protein>
    <submittedName>
        <fullName evidence="5">LuxR family transcriptional regulator</fullName>
    </submittedName>
</protein>
<dbReference type="NCBIfam" id="TIGR00010">
    <property type="entry name" value="YchF/TatD family DNA exonuclease"/>
    <property type="match status" value="1"/>
</dbReference>
<dbReference type="GO" id="GO:0046872">
    <property type="term" value="F:metal ion binding"/>
    <property type="evidence" value="ECO:0007669"/>
    <property type="project" value="UniProtKB-KW"/>
</dbReference>
<dbReference type="PROSITE" id="PS01090">
    <property type="entry name" value="TATD_2"/>
    <property type="match status" value="1"/>
</dbReference>
<feature type="binding site" evidence="4">
    <location>
        <position position="160"/>
    </location>
    <ligand>
        <name>a divalent metal cation</name>
        <dbReference type="ChEBI" id="CHEBI:60240"/>
        <label>2</label>
    </ligand>
</feature>
<dbReference type="GO" id="GO:0005829">
    <property type="term" value="C:cytosol"/>
    <property type="evidence" value="ECO:0007669"/>
    <property type="project" value="TreeGrafter"/>
</dbReference>
<dbReference type="InterPro" id="IPR018228">
    <property type="entry name" value="DNase_TatD-rel_CS"/>
</dbReference>
<feature type="binding site" evidence="4">
    <location>
        <position position="134"/>
    </location>
    <ligand>
        <name>a divalent metal cation</name>
        <dbReference type="ChEBI" id="CHEBI:60240"/>
        <label>2</label>
    </ligand>
</feature>
<dbReference type="PIRSF" id="PIRSF005902">
    <property type="entry name" value="DNase_TatD"/>
    <property type="match status" value="1"/>
</dbReference>
<sequence>MTSATVQITDSHCHLDFPDFDAERDDVIARAVAAGVTRMVTICTKLHNLGKVQAISEAHPQVFHTFGVHPMSAHEHTPVTAEQLVRLSGHPKFVAIGETGLDYHYTAESAEIQKASLRVHCAAAAEAGLPLIIHARAADEDMAAILAEEHANAPFDCVMHCFSSGADLAKAALDLGFYLSMSGIAAFPKSQELRDIFATAPLDRVLVETDSPYLAPPPYRGKRNEPGYTVHTAKVGAEVFGLSYEAFAAATQENFDRLFAKAARWQKAQAA</sequence>
<keyword evidence="3" id="KW-0378">Hydrolase</keyword>
<dbReference type="Pfam" id="PF01026">
    <property type="entry name" value="TatD_DNase"/>
    <property type="match status" value="1"/>
</dbReference>
<name>A0A917A8B4_9RHOB</name>
<evidence type="ECO:0000256" key="3">
    <source>
        <dbReference type="ARBA" id="ARBA00022801"/>
    </source>
</evidence>
<dbReference type="GO" id="GO:0004536">
    <property type="term" value="F:DNA nuclease activity"/>
    <property type="evidence" value="ECO:0007669"/>
    <property type="project" value="InterPro"/>
</dbReference>
<comment type="similarity">
    <text evidence="1">Belongs to the metallo-dependent hydrolases superfamily. TatD-type hydrolase family.</text>
</comment>
<proteinExistence type="inferred from homology"/>
<dbReference type="InterPro" id="IPR001130">
    <property type="entry name" value="TatD-like"/>
</dbReference>
<feature type="binding site" evidence="4">
    <location>
        <position position="98"/>
    </location>
    <ligand>
        <name>a divalent metal cation</name>
        <dbReference type="ChEBI" id="CHEBI:60240"/>
        <label>1</label>
    </ligand>
</feature>
<evidence type="ECO:0000256" key="1">
    <source>
        <dbReference type="ARBA" id="ARBA00009275"/>
    </source>
</evidence>
<organism evidence="5 6">
    <name type="scientific">Primorskyibacter flagellatus</name>
    <dbReference type="NCBI Taxonomy" id="1387277"/>
    <lineage>
        <taxon>Bacteria</taxon>
        <taxon>Pseudomonadati</taxon>
        <taxon>Pseudomonadota</taxon>
        <taxon>Alphaproteobacteria</taxon>
        <taxon>Rhodobacterales</taxon>
        <taxon>Roseobacteraceae</taxon>
        <taxon>Primorskyibacter</taxon>
    </lineage>
</organism>
<dbReference type="InterPro" id="IPR015991">
    <property type="entry name" value="TatD/YcfH-like"/>
</dbReference>
<evidence type="ECO:0000313" key="5">
    <source>
        <dbReference type="EMBL" id="GGE32748.1"/>
    </source>
</evidence>
<dbReference type="AlphaFoldDB" id="A0A917A8B4"/>
<feature type="binding site" evidence="4">
    <location>
        <position position="14"/>
    </location>
    <ligand>
        <name>a divalent metal cation</name>
        <dbReference type="ChEBI" id="CHEBI:60240"/>
        <label>1</label>
    </ligand>
</feature>
<dbReference type="SUPFAM" id="SSF51556">
    <property type="entry name" value="Metallo-dependent hydrolases"/>
    <property type="match status" value="1"/>
</dbReference>
<reference evidence="6" key="1">
    <citation type="journal article" date="2019" name="Int. J. Syst. Evol. Microbiol.">
        <title>The Global Catalogue of Microorganisms (GCM) 10K type strain sequencing project: providing services to taxonomists for standard genome sequencing and annotation.</title>
        <authorList>
            <consortium name="The Broad Institute Genomics Platform"/>
            <consortium name="The Broad Institute Genome Sequencing Center for Infectious Disease"/>
            <person name="Wu L."/>
            <person name="Ma J."/>
        </authorList>
    </citation>
    <scope>NUCLEOTIDE SEQUENCE [LARGE SCALE GENOMIC DNA]</scope>
    <source>
        <strain evidence="6">CGMCC 1.12664</strain>
    </source>
</reference>
<accession>A0A917A8B4</accession>
<feature type="binding site" evidence="4">
    <location>
        <position position="210"/>
    </location>
    <ligand>
        <name>a divalent metal cation</name>
        <dbReference type="ChEBI" id="CHEBI:60240"/>
        <label>1</label>
    </ligand>
</feature>
<evidence type="ECO:0000313" key="6">
    <source>
        <dbReference type="Proteomes" id="UP000612855"/>
    </source>
</evidence>
<comment type="caution">
    <text evidence="5">The sequence shown here is derived from an EMBL/GenBank/DDBJ whole genome shotgun (WGS) entry which is preliminary data.</text>
</comment>
<dbReference type="FunFam" id="3.20.20.140:FF:000005">
    <property type="entry name" value="TatD family hydrolase"/>
    <property type="match status" value="1"/>
</dbReference>
<dbReference type="EMBL" id="BMFJ01000001">
    <property type="protein sequence ID" value="GGE32748.1"/>
    <property type="molecule type" value="Genomic_DNA"/>
</dbReference>
<evidence type="ECO:0000256" key="2">
    <source>
        <dbReference type="ARBA" id="ARBA00022723"/>
    </source>
</evidence>
<evidence type="ECO:0000256" key="4">
    <source>
        <dbReference type="PIRSR" id="PIRSR005902-1"/>
    </source>
</evidence>
<keyword evidence="6" id="KW-1185">Reference proteome</keyword>
<dbReference type="PANTHER" id="PTHR46124:SF2">
    <property type="entry name" value="D-AMINOACYL-TRNA DEACYLASE"/>
    <property type="match status" value="1"/>
</dbReference>
<keyword evidence="2 4" id="KW-0479">Metal-binding</keyword>
<dbReference type="RefSeq" id="WP_188477617.1">
    <property type="nucleotide sequence ID" value="NZ_BMFJ01000001.1"/>
</dbReference>